<accession>A0A7S7NQP1</accession>
<feature type="region of interest" description="Disordered" evidence="1">
    <location>
        <begin position="33"/>
        <end position="52"/>
    </location>
</feature>
<organism evidence="3 4">
    <name type="scientific">Paludibaculum fermentans</name>
    <dbReference type="NCBI Taxonomy" id="1473598"/>
    <lineage>
        <taxon>Bacteria</taxon>
        <taxon>Pseudomonadati</taxon>
        <taxon>Acidobacteriota</taxon>
        <taxon>Terriglobia</taxon>
        <taxon>Bryobacterales</taxon>
        <taxon>Bryobacteraceae</taxon>
        <taxon>Paludibaculum</taxon>
    </lineage>
</organism>
<dbReference type="EMBL" id="CP063849">
    <property type="protein sequence ID" value="QOY87971.1"/>
    <property type="molecule type" value="Genomic_DNA"/>
</dbReference>
<keyword evidence="2" id="KW-0732">Signal</keyword>
<dbReference type="Gene3D" id="1.20.5.340">
    <property type="match status" value="1"/>
</dbReference>
<dbReference type="AlphaFoldDB" id="A0A7S7NQP1"/>
<evidence type="ECO:0000256" key="2">
    <source>
        <dbReference type="SAM" id="SignalP"/>
    </source>
</evidence>
<evidence type="ECO:0000313" key="3">
    <source>
        <dbReference type="EMBL" id="QOY87971.1"/>
    </source>
</evidence>
<evidence type="ECO:0008006" key="5">
    <source>
        <dbReference type="Google" id="ProtNLM"/>
    </source>
</evidence>
<dbReference type="RefSeq" id="WP_194449634.1">
    <property type="nucleotide sequence ID" value="NZ_CP063849.1"/>
</dbReference>
<reference evidence="3 4" key="1">
    <citation type="submission" date="2020-10" db="EMBL/GenBank/DDBJ databases">
        <title>Complete genome sequence of Paludibaculum fermentans P105T, a facultatively anaerobic acidobacterium capable of dissimilatory Fe(III) reduction.</title>
        <authorList>
            <person name="Dedysh S.N."/>
            <person name="Beletsky A.V."/>
            <person name="Kulichevskaya I.S."/>
            <person name="Mardanov A.V."/>
            <person name="Ravin N.V."/>
        </authorList>
    </citation>
    <scope>NUCLEOTIDE SEQUENCE [LARGE SCALE GENOMIC DNA]</scope>
    <source>
        <strain evidence="3 4">P105</strain>
    </source>
</reference>
<dbReference type="KEGG" id="pfer:IRI77_35425"/>
<keyword evidence="4" id="KW-1185">Reference proteome</keyword>
<feature type="signal peptide" evidence="2">
    <location>
        <begin position="1"/>
        <end position="30"/>
    </location>
</feature>
<name>A0A7S7NQP1_PALFE</name>
<evidence type="ECO:0000313" key="4">
    <source>
        <dbReference type="Proteomes" id="UP000593892"/>
    </source>
</evidence>
<feature type="chain" id="PRO_5032430005" description="Tol-pal system protein YbgF" evidence="2">
    <location>
        <begin position="31"/>
        <end position="139"/>
    </location>
</feature>
<feature type="compositionally biased region" description="Low complexity" evidence="1">
    <location>
        <begin position="33"/>
        <end position="42"/>
    </location>
</feature>
<dbReference type="Proteomes" id="UP000593892">
    <property type="component" value="Chromosome"/>
</dbReference>
<proteinExistence type="predicted"/>
<evidence type="ECO:0000256" key="1">
    <source>
        <dbReference type="SAM" id="MobiDB-lite"/>
    </source>
</evidence>
<sequence length="139" mass="14681">MQIHAISLHSKPAAVLAIAAALAFGFPALTQEQKAPPAKAAKTSPSDQSMQDRILTLQLSVRELESRVAELQMTARTSDSSGRNYQSVISSLQSTVASQQSSLQSLQMSVQSLQNAVASLQSRVHASTPAPTDPQAAPE</sequence>
<protein>
    <recommendedName>
        <fullName evidence="5">Tol-pal system protein YbgF</fullName>
    </recommendedName>
</protein>
<gene>
    <name evidence="3" type="ORF">IRI77_35425</name>
</gene>
<feature type="region of interest" description="Disordered" evidence="1">
    <location>
        <begin position="118"/>
        <end position="139"/>
    </location>
</feature>